<dbReference type="InterPro" id="IPR016117">
    <property type="entry name" value="ArgJ-like_dom_sf"/>
</dbReference>
<dbReference type="NCBIfam" id="TIGR00120">
    <property type="entry name" value="ArgJ"/>
    <property type="match status" value="1"/>
</dbReference>
<comment type="subcellular location">
    <subcellularLocation>
        <location evidence="9">Cytoplasm</location>
    </subcellularLocation>
</comment>
<evidence type="ECO:0000256" key="1">
    <source>
        <dbReference type="ARBA" id="ARBA00006774"/>
    </source>
</evidence>
<dbReference type="GO" id="GO:0006526">
    <property type="term" value="P:L-arginine biosynthetic process"/>
    <property type="evidence" value="ECO:0007669"/>
    <property type="project" value="UniProtKB-UniRule"/>
</dbReference>
<dbReference type="OrthoDB" id="9804242at2"/>
<dbReference type="PANTHER" id="PTHR23100">
    <property type="entry name" value="ARGININE BIOSYNTHESIS BIFUNCTIONAL PROTEIN ARGJ"/>
    <property type="match status" value="1"/>
</dbReference>
<evidence type="ECO:0000313" key="11">
    <source>
        <dbReference type="Proteomes" id="UP000295793"/>
    </source>
</evidence>
<dbReference type="GO" id="GO:0006592">
    <property type="term" value="P:ornithine biosynthetic process"/>
    <property type="evidence" value="ECO:0007669"/>
    <property type="project" value="TreeGrafter"/>
</dbReference>
<dbReference type="RefSeq" id="WP_132701147.1">
    <property type="nucleotide sequence ID" value="NZ_SLZR01000005.1"/>
</dbReference>
<comment type="catalytic activity">
    <reaction evidence="8 9">
        <text>N(2)-acetyl-L-ornithine + L-glutamate = N-acetyl-L-glutamate + L-ornithine</text>
        <dbReference type="Rhea" id="RHEA:15349"/>
        <dbReference type="ChEBI" id="CHEBI:29985"/>
        <dbReference type="ChEBI" id="CHEBI:44337"/>
        <dbReference type="ChEBI" id="CHEBI:46911"/>
        <dbReference type="ChEBI" id="CHEBI:57805"/>
        <dbReference type="EC" id="2.3.1.35"/>
    </reaction>
</comment>
<dbReference type="EC" id="2.3.1.1" evidence="9"/>
<evidence type="ECO:0000256" key="6">
    <source>
        <dbReference type="ARBA" id="ARBA00022813"/>
    </source>
</evidence>
<dbReference type="Gene3D" id="3.60.70.12">
    <property type="entry name" value="L-amino peptidase D-ALA esterase/amidase"/>
    <property type="match status" value="1"/>
</dbReference>
<organism evidence="10 11">
    <name type="scientific">Reinekea marinisedimentorum</name>
    <dbReference type="NCBI Taxonomy" id="230495"/>
    <lineage>
        <taxon>Bacteria</taxon>
        <taxon>Pseudomonadati</taxon>
        <taxon>Pseudomonadota</taxon>
        <taxon>Gammaproteobacteria</taxon>
        <taxon>Oceanospirillales</taxon>
        <taxon>Saccharospirillaceae</taxon>
        <taxon>Reinekea</taxon>
    </lineage>
</organism>
<dbReference type="CDD" id="cd02152">
    <property type="entry name" value="OAT"/>
    <property type="match status" value="1"/>
</dbReference>
<reference evidence="10 11" key="1">
    <citation type="submission" date="2019-03" db="EMBL/GenBank/DDBJ databases">
        <title>Genomic Encyclopedia of Archaeal and Bacterial Type Strains, Phase II (KMG-II): from individual species to whole genera.</title>
        <authorList>
            <person name="Goeker M."/>
        </authorList>
    </citation>
    <scope>NUCLEOTIDE SEQUENCE [LARGE SCALE GENOMIC DNA]</scope>
    <source>
        <strain evidence="10 11">DSM 15388</strain>
    </source>
</reference>
<dbReference type="NCBIfam" id="NF003802">
    <property type="entry name" value="PRK05388.1"/>
    <property type="match status" value="1"/>
</dbReference>
<comment type="catalytic activity">
    <reaction evidence="9">
        <text>L-glutamate + acetyl-CoA = N-acetyl-L-glutamate + CoA + H(+)</text>
        <dbReference type="Rhea" id="RHEA:24292"/>
        <dbReference type="ChEBI" id="CHEBI:15378"/>
        <dbReference type="ChEBI" id="CHEBI:29985"/>
        <dbReference type="ChEBI" id="CHEBI:44337"/>
        <dbReference type="ChEBI" id="CHEBI:57287"/>
        <dbReference type="ChEBI" id="CHEBI:57288"/>
        <dbReference type="EC" id="2.3.1.1"/>
    </reaction>
</comment>
<feature type="chain" id="PRO_5023252134" description="Arginine biosynthesis bifunctional protein ArgJ beta chain" evidence="9">
    <location>
        <begin position="191"/>
        <end position="407"/>
    </location>
</feature>
<keyword evidence="3 9" id="KW-0055">Arginine biosynthesis</keyword>
<feature type="binding site" evidence="9">
    <location>
        <position position="191"/>
    </location>
    <ligand>
        <name>substrate</name>
    </ligand>
</feature>
<evidence type="ECO:0000256" key="2">
    <source>
        <dbReference type="ARBA" id="ARBA00011475"/>
    </source>
</evidence>
<feature type="site" description="Involved in the stabilization of negative charge on the oxyanion by the formation of the oxyanion hole" evidence="9">
    <location>
        <position position="118"/>
    </location>
</feature>
<dbReference type="FunFam" id="3.60.70.12:FF:000001">
    <property type="entry name" value="Arginine biosynthesis bifunctional protein ArgJ, chloroplastic"/>
    <property type="match status" value="1"/>
</dbReference>
<feature type="binding site" evidence="9">
    <location>
        <position position="278"/>
    </location>
    <ligand>
        <name>substrate</name>
    </ligand>
</feature>
<dbReference type="PANTHER" id="PTHR23100:SF0">
    <property type="entry name" value="ARGININE BIOSYNTHESIS BIFUNCTIONAL PROTEIN ARGJ, MITOCHONDRIAL"/>
    <property type="match status" value="1"/>
</dbReference>
<evidence type="ECO:0000256" key="5">
    <source>
        <dbReference type="ARBA" id="ARBA00022679"/>
    </source>
</evidence>
<feature type="binding site" evidence="9">
    <location>
        <position position="154"/>
    </location>
    <ligand>
        <name>substrate</name>
    </ligand>
</feature>
<keyword evidence="7 9" id="KW-0012">Acyltransferase</keyword>
<keyword evidence="9" id="KW-0963">Cytoplasm</keyword>
<evidence type="ECO:0000256" key="9">
    <source>
        <dbReference type="HAMAP-Rule" id="MF_01106"/>
    </source>
</evidence>
<dbReference type="EMBL" id="SLZR01000005">
    <property type="protein sequence ID" value="TCS41708.1"/>
    <property type="molecule type" value="Genomic_DNA"/>
</dbReference>
<dbReference type="InterPro" id="IPR042195">
    <property type="entry name" value="ArgJ_beta_C"/>
</dbReference>
<gene>
    <name evidence="9" type="primary">argJ</name>
    <name evidence="10" type="ORF">BCF53_105135</name>
</gene>
<dbReference type="Pfam" id="PF01960">
    <property type="entry name" value="ArgJ"/>
    <property type="match status" value="1"/>
</dbReference>
<comment type="pathway">
    <text evidence="9">Amino-acid biosynthesis; L-arginine biosynthesis; N(2)-acetyl-L-ornithine from L-glutamate: step 1/4.</text>
</comment>
<comment type="function">
    <text evidence="9">Catalyzes two activities which are involved in the cyclic version of arginine biosynthesis: the synthesis of N-acetylglutamate from glutamate and acetyl-CoA as the acetyl donor, and of ornithine by transacetylation between N(2)-acetylornithine and glutamate.</text>
</comment>
<dbReference type="EC" id="2.3.1.35" evidence="9"/>
<dbReference type="Gene3D" id="3.10.20.340">
    <property type="entry name" value="ArgJ beta chain, C-terminal domain"/>
    <property type="match status" value="1"/>
</dbReference>
<feature type="site" description="Involved in the stabilization of negative charge on the oxyanion by the formation of the oxyanion hole" evidence="9">
    <location>
        <position position="117"/>
    </location>
</feature>
<dbReference type="HAMAP" id="MF_01106">
    <property type="entry name" value="ArgJ"/>
    <property type="match status" value="1"/>
</dbReference>
<dbReference type="Proteomes" id="UP000295793">
    <property type="component" value="Unassembled WGS sequence"/>
</dbReference>
<evidence type="ECO:0000256" key="3">
    <source>
        <dbReference type="ARBA" id="ARBA00022571"/>
    </source>
</evidence>
<evidence type="ECO:0000256" key="8">
    <source>
        <dbReference type="ARBA" id="ARBA00049439"/>
    </source>
</evidence>
<keyword evidence="9" id="KW-0511">Multifunctional enzyme</keyword>
<dbReference type="GO" id="GO:0004358">
    <property type="term" value="F:L-glutamate N-acetyltransferase activity, acting on acetyl-L-ornithine as donor"/>
    <property type="evidence" value="ECO:0007669"/>
    <property type="project" value="UniProtKB-UniRule"/>
</dbReference>
<keyword evidence="6 9" id="KW-0068">Autocatalytic cleavage</keyword>
<comment type="similarity">
    <text evidence="1 9">Belongs to the ArgJ family.</text>
</comment>
<evidence type="ECO:0000313" key="10">
    <source>
        <dbReference type="EMBL" id="TCS41708.1"/>
    </source>
</evidence>
<keyword evidence="5 9" id="KW-0808">Transferase</keyword>
<feature type="binding site" evidence="9">
    <location>
        <position position="407"/>
    </location>
    <ligand>
        <name>substrate</name>
    </ligand>
</feature>
<comment type="caution">
    <text evidence="10">The sequence shown here is derived from an EMBL/GenBank/DDBJ whole genome shotgun (WGS) entry which is preliminary data.</text>
</comment>
<feature type="site" description="Cleavage; by autolysis" evidence="9">
    <location>
        <begin position="190"/>
        <end position="191"/>
    </location>
</feature>
<comment type="subunit">
    <text evidence="2 9">Heterotetramer of two alpha and two beta chains.</text>
</comment>
<proteinExistence type="inferred from homology"/>
<keyword evidence="11" id="KW-1185">Reference proteome</keyword>
<dbReference type="FunFam" id="3.10.20.340:FF:000001">
    <property type="entry name" value="Arginine biosynthesis bifunctional protein ArgJ, chloroplastic"/>
    <property type="match status" value="1"/>
</dbReference>
<dbReference type="SUPFAM" id="SSF56266">
    <property type="entry name" value="DmpA/ArgJ-like"/>
    <property type="match status" value="1"/>
</dbReference>
<feature type="chain" id="PRO_5023252135" description="Arginine biosynthesis bifunctional protein ArgJ alpha chain" evidence="9">
    <location>
        <begin position="1"/>
        <end position="190"/>
    </location>
</feature>
<feature type="binding site" evidence="9">
    <location>
        <position position="402"/>
    </location>
    <ligand>
        <name>substrate</name>
    </ligand>
</feature>
<evidence type="ECO:0000256" key="7">
    <source>
        <dbReference type="ARBA" id="ARBA00023315"/>
    </source>
</evidence>
<protein>
    <recommendedName>
        <fullName evidence="9">Arginine biosynthesis bifunctional protein ArgJ</fullName>
    </recommendedName>
    <domain>
        <recommendedName>
            <fullName evidence="9">Glutamate N-acetyltransferase</fullName>
            <ecNumber evidence="9">2.3.1.35</ecNumber>
        </recommendedName>
        <alternativeName>
            <fullName evidence="9">Ornithine acetyltransferase</fullName>
            <shortName evidence="9">OATase</shortName>
        </alternativeName>
        <alternativeName>
            <fullName evidence="9">Ornithine transacetylase</fullName>
        </alternativeName>
    </domain>
    <domain>
        <recommendedName>
            <fullName evidence="9">Amino-acid acetyltransferase</fullName>
            <ecNumber evidence="9">2.3.1.1</ecNumber>
        </recommendedName>
        <alternativeName>
            <fullName evidence="9">N-acetylglutamate synthase</fullName>
            <shortName evidence="9">AGSase</shortName>
        </alternativeName>
    </domain>
    <component>
        <recommendedName>
            <fullName evidence="9">Arginine biosynthesis bifunctional protein ArgJ alpha chain</fullName>
        </recommendedName>
    </component>
    <component>
        <recommendedName>
            <fullName evidence="9">Arginine biosynthesis bifunctional protein ArgJ beta chain</fullName>
        </recommendedName>
    </component>
</protein>
<keyword evidence="4 9" id="KW-0028">Amino-acid biosynthesis</keyword>
<dbReference type="GO" id="GO:0004042">
    <property type="term" value="F:L-glutamate N-acetyltransferase activity"/>
    <property type="evidence" value="ECO:0007669"/>
    <property type="project" value="UniProtKB-UniRule"/>
</dbReference>
<feature type="binding site" evidence="9">
    <location>
        <position position="180"/>
    </location>
    <ligand>
        <name>substrate</name>
    </ligand>
</feature>
<dbReference type="InterPro" id="IPR002813">
    <property type="entry name" value="Arg_biosynth_ArgJ"/>
</dbReference>
<dbReference type="AlphaFoldDB" id="A0A4V2UJW0"/>
<comment type="pathway">
    <text evidence="9">Amino-acid biosynthesis; L-arginine biosynthesis; L-ornithine and N-acetyl-L-glutamate from L-glutamate and N(2)-acetyl-L-ornithine (cyclic): step 1/1.</text>
</comment>
<sequence length="407" mass="43113">MAVGAGITEPLLPVSGISLGVTCAGIKKVGRRDLTVIELTPGSTVGAVFTKNAFCAAPVTVCKQHLAETNDIRLLVINTGNANAGTGKQGLEDAMETCTRLAAKRSVDVNQVLPFSTGVIGEYLPMTAISNGLPNALEALAVDNWMDAAQGIMTTDTRPKGATRQFEFEGETITVTGISKGSGMIRPNMATMLAFVATDAKVPAGLLQKITTEATESSFNRITVDSDTSTNDACVLMATGQSNASAVVDEADPLYQQLLSTVKDVMLSLAHQIIRDGEGANKFIEVKVEGAVDRAEALKVAYSVADSPLFKTAMSASDANWGRILMAVGKSGVENLDVDQIDVYLGDVQIVDEGQRAPGYTEEQGTKAVSGEEINVRICLARGEVTESVWTSDLSYEYVRINAEYRS</sequence>
<dbReference type="GO" id="GO:0005737">
    <property type="term" value="C:cytoplasm"/>
    <property type="evidence" value="ECO:0007669"/>
    <property type="project" value="UniProtKB-SubCell"/>
</dbReference>
<name>A0A4V2UJW0_9GAMM</name>
<feature type="active site" description="Nucleophile" evidence="9">
    <location>
        <position position="191"/>
    </location>
</feature>
<evidence type="ECO:0000256" key="4">
    <source>
        <dbReference type="ARBA" id="ARBA00022605"/>
    </source>
</evidence>
<dbReference type="UniPathway" id="UPA00068">
    <property type="reaction ID" value="UER00106"/>
</dbReference>
<accession>A0A4V2UJW0</accession>